<keyword evidence="1 4" id="KW-0413">Isomerase</keyword>
<sequence>MIVAGTRPEAIKMAPVFRALQKTKMSTVLFSTGQHGEMLQQAWQSFGITPDIDAHVMTQAQSLAGLSSRLFTLIDAELENIKPDFVLAQGDTTTVLVSSMCSFYRQIPFGHVEAGLRSNNIQSPFPEEFNRRIAGLTATLHFAPTSGAAENLRKEGVEEKSICVTGNTIVDALHYMRDRVRVSPLELPQNVHEAVRAGRPAVLITLHRRELSVEELEAVCNTVAVLARQFQQAVFIWPVHLSPRISSIVHLLLSDRENIFLIHPLGYASLIYLLDKCHFVISDSGGIQEEAPSFGKRVLVLREETERPEAVEAGFCKLLGTDVEALYTEASLLLSSPTPPEHHAANPFGDGHAAERIVQSIKDFFIMNN</sequence>
<dbReference type="PANTHER" id="PTHR43174">
    <property type="entry name" value="UDP-N-ACETYLGLUCOSAMINE 2-EPIMERASE"/>
    <property type="match status" value="1"/>
</dbReference>
<accession>E5Y888</accession>
<dbReference type="EC" id="5.1.3.14" evidence="3"/>
<dbReference type="NCBIfam" id="TIGR00236">
    <property type="entry name" value="wecB"/>
    <property type="match status" value="1"/>
</dbReference>
<dbReference type="Gene3D" id="3.40.50.2000">
    <property type="entry name" value="Glycogen Phosphorylase B"/>
    <property type="match status" value="2"/>
</dbReference>
<evidence type="ECO:0000256" key="3">
    <source>
        <dbReference type="ARBA" id="ARBA00038858"/>
    </source>
</evidence>
<dbReference type="HOGENOM" id="CLU_041674_1_0_7"/>
<dbReference type="AlphaFoldDB" id="E5Y888"/>
<keyword evidence="7" id="KW-1185">Reference proteome</keyword>
<comment type="caution">
    <text evidence="6">The sequence shown here is derived from an EMBL/GenBank/DDBJ whole genome shotgun (WGS) entry which is preliminary data.</text>
</comment>
<feature type="domain" description="UDP-N-acetylglucosamine 2-epimerase" evidence="5">
    <location>
        <begin position="19"/>
        <end position="362"/>
    </location>
</feature>
<evidence type="ECO:0000256" key="2">
    <source>
        <dbReference type="ARBA" id="ARBA00038209"/>
    </source>
</evidence>
<dbReference type="GO" id="GO:0008761">
    <property type="term" value="F:UDP-N-acetylglucosamine 2-epimerase activity"/>
    <property type="evidence" value="ECO:0007669"/>
    <property type="project" value="UniProtKB-EC"/>
</dbReference>
<dbReference type="InterPro" id="IPR003331">
    <property type="entry name" value="UDP_GlcNAc_Epimerase_2_dom"/>
</dbReference>
<protein>
    <recommendedName>
        <fullName evidence="3">UDP-N-acetylglucosamine 2-epimerase (non-hydrolyzing)</fullName>
        <ecNumber evidence="3">5.1.3.14</ecNumber>
    </recommendedName>
</protein>
<proteinExistence type="inferred from homology"/>
<organism evidence="6 7">
    <name type="scientific">Bilophila wadsworthia (strain 3_1_6)</name>
    <dbReference type="NCBI Taxonomy" id="563192"/>
    <lineage>
        <taxon>Bacteria</taxon>
        <taxon>Pseudomonadati</taxon>
        <taxon>Thermodesulfobacteriota</taxon>
        <taxon>Desulfovibrionia</taxon>
        <taxon>Desulfovibrionales</taxon>
        <taxon>Desulfovibrionaceae</taxon>
        <taxon>Bilophila</taxon>
    </lineage>
</organism>
<dbReference type="Proteomes" id="UP000006034">
    <property type="component" value="Unassembled WGS sequence"/>
</dbReference>
<evidence type="ECO:0000313" key="6">
    <source>
        <dbReference type="EMBL" id="EFV43798.2"/>
    </source>
</evidence>
<evidence type="ECO:0000256" key="4">
    <source>
        <dbReference type="RuleBase" id="RU003513"/>
    </source>
</evidence>
<evidence type="ECO:0000256" key="1">
    <source>
        <dbReference type="ARBA" id="ARBA00023235"/>
    </source>
</evidence>
<dbReference type="STRING" id="563192.HMPREF0179_02404"/>
<gene>
    <name evidence="6" type="ORF">HMPREF0179_02404</name>
</gene>
<dbReference type="PANTHER" id="PTHR43174:SF2">
    <property type="entry name" value="UDP-N-ACETYLGLUCOSAMINE 2-EPIMERASE"/>
    <property type="match status" value="1"/>
</dbReference>
<reference evidence="6 7" key="2">
    <citation type="submission" date="2013-04" db="EMBL/GenBank/DDBJ databases">
        <title>The Genome Sequence of Bilophila wadsworthia 3_1_6.</title>
        <authorList>
            <consortium name="The Broad Institute Genomics Platform"/>
            <person name="Earl A."/>
            <person name="Ward D."/>
            <person name="Feldgarden M."/>
            <person name="Gevers D."/>
            <person name="Sibley C."/>
            <person name="Strauss J."/>
            <person name="Allen-Vercoe E."/>
            <person name="Walker B."/>
            <person name="Young S."/>
            <person name="Zeng Q."/>
            <person name="Gargeya S."/>
            <person name="Fitzgerald M."/>
            <person name="Haas B."/>
            <person name="Abouelleil A."/>
            <person name="Allen A.W."/>
            <person name="Alvarado L."/>
            <person name="Arachchi H.M."/>
            <person name="Berlin A.M."/>
            <person name="Chapman S.B."/>
            <person name="Gainer-Dewar J."/>
            <person name="Goldberg J."/>
            <person name="Griggs A."/>
            <person name="Gujja S."/>
            <person name="Hansen M."/>
            <person name="Howarth C."/>
            <person name="Imamovic A."/>
            <person name="Ireland A."/>
            <person name="Larimer J."/>
            <person name="McCowan C."/>
            <person name="Murphy C."/>
            <person name="Pearson M."/>
            <person name="Poon T.W."/>
            <person name="Priest M."/>
            <person name="Roberts A."/>
            <person name="Saif S."/>
            <person name="Shea T."/>
            <person name="Sisk P."/>
            <person name="Sykes S."/>
            <person name="Wortman J."/>
            <person name="Nusbaum C."/>
            <person name="Birren B."/>
        </authorList>
    </citation>
    <scope>NUCLEOTIDE SEQUENCE [LARGE SCALE GENOMIC DNA]</scope>
    <source>
        <strain evidence="6 7">3_1_6</strain>
    </source>
</reference>
<dbReference type="Pfam" id="PF02350">
    <property type="entry name" value="Epimerase_2"/>
    <property type="match status" value="1"/>
</dbReference>
<dbReference type="eggNOG" id="COG0381">
    <property type="taxonomic scope" value="Bacteria"/>
</dbReference>
<dbReference type="InterPro" id="IPR029767">
    <property type="entry name" value="WecB-like"/>
</dbReference>
<reference evidence="6 7" key="1">
    <citation type="submission" date="2010-10" db="EMBL/GenBank/DDBJ databases">
        <authorList>
            <consortium name="The Broad Institute Genome Sequencing Platform"/>
            <person name="Ward D."/>
            <person name="Earl A."/>
            <person name="Feldgarden M."/>
            <person name="Young S.K."/>
            <person name="Gargeya S."/>
            <person name="Zeng Q."/>
            <person name="Alvarado L."/>
            <person name="Berlin A."/>
            <person name="Bochicchio J."/>
            <person name="Chapman S.B."/>
            <person name="Chen Z."/>
            <person name="Freedman E."/>
            <person name="Gellesch M."/>
            <person name="Goldberg J."/>
            <person name="Griggs A."/>
            <person name="Gujja S."/>
            <person name="Heilman E."/>
            <person name="Heiman D."/>
            <person name="Howarth C."/>
            <person name="Mehta T."/>
            <person name="Neiman D."/>
            <person name="Pearson M."/>
            <person name="Roberts A."/>
            <person name="Saif S."/>
            <person name="Shea T."/>
            <person name="Shenoy N."/>
            <person name="Sisk P."/>
            <person name="Stolte C."/>
            <person name="Sykes S."/>
            <person name="White J."/>
            <person name="Yandava C."/>
            <person name="Allen-Vercoe E."/>
            <person name="Sibley C."/>
            <person name="Ambrose C.E."/>
            <person name="Strauss J."/>
            <person name="Daigneault M."/>
            <person name="Haas B."/>
            <person name="Nusbaum C."/>
            <person name="Birren B."/>
        </authorList>
    </citation>
    <scope>NUCLEOTIDE SEQUENCE [LARGE SCALE GENOMIC DNA]</scope>
    <source>
        <strain evidence="6 7">3_1_6</strain>
    </source>
</reference>
<dbReference type="EMBL" id="ADCP02000001">
    <property type="protein sequence ID" value="EFV43798.2"/>
    <property type="molecule type" value="Genomic_DNA"/>
</dbReference>
<evidence type="ECO:0000259" key="5">
    <source>
        <dbReference type="Pfam" id="PF02350"/>
    </source>
</evidence>
<name>E5Y888_BILW3</name>
<evidence type="ECO:0000313" key="7">
    <source>
        <dbReference type="Proteomes" id="UP000006034"/>
    </source>
</evidence>
<dbReference type="CDD" id="cd03786">
    <property type="entry name" value="GTB_UDP-GlcNAc_2-Epimerase"/>
    <property type="match status" value="1"/>
</dbReference>
<comment type="similarity">
    <text evidence="2 4">Belongs to the UDP-N-acetylglucosamine 2-epimerase family.</text>
</comment>
<dbReference type="SUPFAM" id="SSF53756">
    <property type="entry name" value="UDP-Glycosyltransferase/glycogen phosphorylase"/>
    <property type="match status" value="1"/>
</dbReference>